<keyword evidence="8" id="KW-1278">Translocase</keyword>
<feature type="transmembrane region" description="Helical" evidence="13">
    <location>
        <begin position="183"/>
        <end position="204"/>
    </location>
</feature>
<feature type="transmembrane region" description="Helical" evidence="13">
    <location>
        <begin position="734"/>
        <end position="752"/>
    </location>
</feature>
<accession>A0A2U2AIE8</accession>
<dbReference type="SUPFAM" id="SSF55008">
    <property type="entry name" value="HMA, heavy metal-associated domain"/>
    <property type="match status" value="1"/>
</dbReference>
<feature type="transmembrane region" description="Helical" evidence="13">
    <location>
        <begin position="421"/>
        <end position="446"/>
    </location>
</feature>
<dbReference type="GO" id="GO:0005886">
    <property type="term" value="C:plasma membrane"/>
    <property type="evidence" value="ECO:0007669"/>
    <property type="project" value="UniProtKB-SubCell"/>
</dbReference>
<dbReference type="Gene3D" id="2.70.150.10">
    <property type="entry name" value="Calcium-transporting ATPase, cytoplasmic transduction domain A"/>
    <property type="match status" value="1"/>
</dbReference>
<keyword evidence="6 13" id="KW-0547">Nucleotide-binding</keyword>
<dbReference type="PRINTS" id="PR00119">
    <property type="entry name" value="CATATPASE"/>
</dbReference>
<dbReference type="InterPro" id="IPR023298">
    <property type="entry name" value="ATPase_P-typ_TM_dom_sf"/>
</dbReference>
<dbReference type="SUPFAM" id="SSF81653">
    <property type="entry name" value="Calcium ATPase, transduction domain A"/>
    <property type="match status" value="1"/>
</dbReference>
<dbReference type="AlphaFoldDB" id="A0A2U2AIE8"/>
<dbReference type="InterPro" id="IPR001757">
    <property type="entry name" value="P_typ_ATPase"/>
</dbReference>
<evidence type="ECO:0000313" key="16">
    <source>
        <dbReference type="EMBL" id="PWD82359.1"/>
    </source>
</evidence>
<evidence type="ECO:0000256" key="2">
    <source>
        <dbReference type="ARBA" id="ARBA00006024"/>
    </source>
</evidence>
<dbReference type="InterPro" id="IPR036412">
    <property type="entry name" value="HAD-like_sf"/>
</dbReference>
<keyword evidence="9 13" id="KW-1133">Transmembrane helix</keyword>
<dbReference type="InterPro" id="IPR023214">
    <property type="entry name" value="HAD_sf"/>
</dbReference>
<organism evidence="16 17">
    <name type="scientific">Ignatzschineria indica</name>
    <dbReference type="NCBI Taxonomy" id="472583"/>
    <lineage>
        <taxon>Bacteria</taxon>
        <taxon>Pseudomonadati</taxon>
        <taxon>Pseudomonadota</taxon>
        <taxon>Gammaproteobacteria</taxon>
        <taxon>Cardiobacteriales</taxon>
        <taxon>Ignatzschineriaceae</taxon>
        <taxon>Ignatzschineria</taxon>
    </lineage>
</organism>
<dbReference type="Gene3D" id="3.40.50.1000">
    <property type="entry name" value="HAD superfamily/HAD-like"/>
    <property type="match status" value="1"/>
</dbReference>
<feature type="domain" description="P-type ATPase A" evidence="15">
    <location>
        <begin position="272"/>
        <end position="372"/>
    </location>
</feature>
<keyword evidence="5 13" id="KW-0479">Metal-binding</keyword>
<feature type="region of interest" description="Disordered" evidence="14">
    <location>
        <begin position="1"/>
        <end position="60"/>
    </location>
</feature>
<dbReference type="PANTHER" id="PTHR48085">
    <property type="entry name" value="CADMIUM/ZINC-TRANSPORTING ATPASE HMA2-RELATED"/>
    <property type="match status" value="1"/>
</dbReference>
<dbReference type="GO" id="GO:0060003">
    <property type="term" value="P:copper ion export"/>
    <property type="evidence" value="ECO:0007669"/>
    <property type="project" value="UniProtKB-ARBA"/>
</dbReference>
<dbReference type="SFLD" id="SFLDF00027">
    <property type="entry name" value="p-type_atpase"/>
    <property type="match status" value="1"/>
</dbReference>
<protein>
    <recommendedName>
        <fullName evidence="11">P-type Zn(2+) transporter</fullName>
        <ecNumber evidence="11">7.2.2.12</ecNumber>
    </recommendedName>
</protein>
<evidence type="ECO:0000256" key="9">
    <source>
        <dbReference type="ARBA" id="ARBA00022989"/>
    </source>
</evidence>
<dbReference type="GO" id="GO:0016887">
    <property type="term" value="F:ATP hydrolysis activity"/>
    <property type="evidence" value="ECO:0007669"/>
    <property type="project" value="InterPro"/>
</dbReference>
<dbReference type="SUPFAM" id="SSF56784">
    <property type="entry name" value="HAD-like"/>
    <property type="match status" value="1"/>
</dbReference>
<evidence type="ECO:0000256" key="11">
    <source>
        <dbReference type="ARBA" id="ARBA00039097"/>
    </source>
</evidence>
<keyword evidence="10 13" id="KW-0472">Membrane</keyword>
<dbReference type="GO" id="GO:0046872">
    <property type="term" value="F:metal ion binding"/>
    <property type="evidence" value="ECO:0007669"/>
    <property type="project" value="UniProtKB-KW"/>
</dbReference>
<dbReference type="PANTHER" id="PTHR48085:SF5">
    <property type="entry name" value="CADMIUM_ZINC-TRANSPORTING ATPASE HMA4-RELATED"/>
    <property type="match status" value="1"/>
</dbReference>
<evidence type="ECO:0000256" key="6">
    <source>
        <dbReference type="ARBA" id="ARBA00022741"/>
    </source>
</evidence>
<feature type="transmembrane region" description="Helical" evidence="13">
    <location>
        <begin position="758"/>
        <end position="777"/>
    </location>
</feature>
<dbReference type="GO" id="GO:0016463">
    <property type="term" value="F:P-type zinc transporter activity"/>
    <property type="evidence" value="ECO:0007669"/>
    <property type="project" value="UniProtKB-EC"/>
</dbReference>
<keyword evidence="17" id="KW-1185">Reference proteome</keyword>
<evidence type="ECO:0000256" key="5">
    <source>
        <dbReference type="ARBA" id="ARBA00022723"/>
    </source>
</evidence>
<dbReference type="InterPro" id="IPR044492">
    <property type="entry name" value="P_typ_ATPase_HD_dom"/>
</dbReference>
<feature type="transmembrane region" description="Helical" evidence="13">
    <location>
        <begin position="388"/>
        <end position="415"/>
    </location>
</feature>
<evidence type="ECO:0000256" key="3">
    <source>
        <dbReference type="ARBA" id="ARBA00022475"/>
    </source>
</evidence>
<evidence type="ECO:0000313" key="17">
    <source>
        <dbReference type="Proteomes" id="UP000244948"/>
    </source>
</evidence>
<evidence type="ECO:0000256" key="10">
    <source>
        <dbReference type="ARBA" id="ARBA00023136"/>
    </source>
</evidence>
<dbReference type="SFLD" id="SFLDG00002">
    <property type="entry name" value="C1.7:_P-type_atpase_like"/>
    <property type="match status" value="1"/>
</dbReference>
<dbReference type="Pfam" id="PF00702">
    <property type="entry name" value="Hydrolase"/>
    <property type="match status" value="1"/>
</dbReference>
<reference evidence="16 17" key="1">
    <citation type="journal article" date="2018" name="Genome Announc.">
        <title>Ignatzschineria cameli sp. nov., isolated from necrotic foot tissue of dromedaries (Camelus dromedarius) and associated maggots (Wohlfahrtia species) in Dubai.</title>
        <authorList>
            <person name="Tsang C.C."/>
            <person name="Tang J.Y."/>
            <person name="Fong J.Y."/>
            <person name="Kinne J."/>
            <person name="Lee H.H."/>
            <person name="Joseph M."/>
            <person name="Jose S."/>
            <person name="Schuster R.K."/>
            <person name="Tang Y."/>
            <person name="Sivakumar S."/>
            <person name="Chen J.H."/>
            <person name="Teng J.L."/>
            <person name="Lau S.K."/>
            <person name="Wernery U."/>
            <person name="Woo P.C."/>
        </authorList>
    </citation>
    <scope>NUCLEOTIDE SEQUENCE [LARGE SCALE GENOMIC DNA]</scope>
    <source>
        <strain evidence="16 17">KCTC 22643</strain>
    </source>
</reference>
<dbReference type="InterPro" id="IPR059000">
    <property type="entry name" value="ATPase_P-type_domA"/>
</dbReference>
<name>A0A2U2AIE8_9GAMM</name>
<dbReference type="NCBIfam" id="TIGR01511">
    <property type="entry name" value="ATPase-IB1_Cu"/>
    <property type="match status" value="1"/>
</dbReference>
<sequence>MGEKMRIDSCCAGEIGDRDEKKGGDCHDVHHEDRSLTSEHDHRESDHHDHHDHEHHEGESCCTLPAEEYEPTESDIPAGYRQDILYIKEMDCPMESKLIERALAPFSEIDSLNFNYLKRELYIVHKGALAPFLEKIRKLNMTPQKVTDGITAESSAEGIYAKSERWRLILSGLAAATSELFEFAGWSSWGSALFAFLAIALVGLSTYRKGWVAIKNRTLNINALMSVAVTGALLLGVFPEAAMVIFLFTLSEKIEAHSLTKAQNAVEKLLKLAPDNAQVVTDKGIVEMPVERVKKGDLLRIIPGGRLPLDGVITSGQSSFDESAITGESLPVDKSVDETVYAGTINQQGEIEYRATSTAKDSTLAKIVKTIESAQVKKAPVQRFIDRFAAIYTPVVFIVALLIVLLSPIFGISWFDSIYRALVVLIIACPCALVISTPVAIVSALTQLARHGILVKGGEYIEKGAHLTHISFDKTGTLTQGAPTFSSVIALTDAGEVAPLLNHELERLAVSLAARSDHPISQAIVSHYLQPVIEIDHFMAIPGEGVKGEWQGETLLLGNRKMMLNHQIPLEMIAPHLEAAEARGSSLTLFAYRGQIRALFIVEDSLKENAATTLSTLKRLGITPILLSGDHKGAVHHVAEAVGIDQAFGALLPEEKLKILTRYQGNNQHIAMIGDGINDAPALAQSDVGFAMGAMGSDISIETANVALMDDDLAKVPYFIRVSRRTVTLIKQNIAVALGIKAIFFIAIFIGYESMWAAVFADVGASLLVIMNSLRILKEDFED</sequence>
<keyword evidence="3 13" id="KW-1003">Cell membrane</keyword>
<dbReference type="SFLD" id="SFLDS00003">
    <property type="entry name" value="Haloacid_Dehalogenase"/>
    <property type="match status" value="1"/>
</dbReference>
<evidence type="ECO:0000256" key="14">
    <source>
        <dbReference type="SAM" id="MobiDB-lite"/>
    </source>
</evidence>
<evidence type="ECO:0000256" key="13">
    <source>
        <dbReference type="RuleBase" id="RU362081"/>
    </source>
</evidence>
<dbReference type="NCBIfam" id="TIGR01494">
    <property type="entry name" value="ATPase_P-type"/>
    <property type="match status" value="2"/>
</dbReference>
<dbReference type="InterPro" id="IPR018303">
    <property type="entry name" value="ATPase_P-typ_P_site"/>
</dbReference>
<evidence type="ECO:0000256" key="8">
    <source>
        <dbReference type="ARBA" id="ARBA00022967"/>
    </source>
</evidence>
<dbReference type="PRINTS" id="PR00941">
    <property type="entry name" value="CDATPASE"/>
</dbReference>
<evidence type="ECO:0000256" key="1">
    <source>
        <dbReference type="ARBA" id="ARBA00004651"/>
    </source>
</evidence>
<dbReference type="Proteomes" id="UP000244948">
    <property type="component" value="Unassembled WGS sequence"/>
</dbReference>
<dbReference type="Pfam" id="PF00122">
    <property type="entry name" value="E1-E2_ATPase"/>
    <property type="match status" value="1"/>
</dbReference>
<gene>
    <name evidence="16" type="ORF">DC082_09370</name>
</gene>
<dbReference type="EC" id="7.2.2.12" evidence="11"/>
<evidence type="ECO:0000256" key="12">
    <source>
        <dbReference type="ARBA" id="ARBA00047308"/>
    </source>
</evidence>
<dbReference type="SUPFAM" id="SSF81665">
    <property type="entry name" value="Calcium ATPase, transmembrane domain M"/>
    <property type="match status" value="1"/>
</dbReference>
<keyword evidence="7 13" id="KW-0067">ATP-binding</keyword>
<dbReference type="GO" id="GO:0005524">
    <property type="term" value="F:ATP binding"/>
    <property type="evidence" value="ECO:0007669"/>
    <property type="project" value="UniProtKB-UniRule"/>
</dbReference>
<dbReference type="FunFam" id="2.70.150.10:FF:000020">
    <property type="entry name" value="Copper-exporting P-type ATPase A"/>
    <property type="match status" value="1"/>
</dbReference>
<comment type="caution">
    <text evidence="16">The sequence shown here is derived from an EMBL/GenBank/DDBJ whole genome shotgun (WGS) entry which is preliminary data.</text>
</comment>
<dbReference type="PROSITE" id="PS00154">
    <property type="entry name" value="ATPASE_E1_E2"/>
    <property type="match status" value="1"/>
</dbReference>
<dbReference type="GO" id="GO:0015086">
    <property type="term" value="F:cadmium ion transmembrane transporter activity"/>
    <property type="evidence" value="ECO:0007669"/>
    <property type="project" value="TreeGrafter"/>
</dbReference>
<evidence type="ECO:0000256" key="4">
    <source>
        <dbReference type="ARBA" id="ARBA00022692"/>
    </source>
</evidence>
<dbReference type="Gene3D" id="3.40.1110.10">
    <property type="entry name" value="Calcium-transporting ATPase, cytoplasmic domain N"/>
    <property type="match status" value="1"/>
</dbReference>
<comment type="catalytic activity">
    <reaction evidence="12">
        <text>Zn(2+)(in) + ATP + H2O = Zn(2+)(out) + ADP + phosphate + H(+)</text>
        <dbReference type="Rhea" id="RHEA:20621"/>
        <dbReference type="ChEBI" id="CHEBI:15377"/>
        <dbReference type="ChEBI" id="CHEBI:15378"/>
        <dbReference type="ChEBI" id="CHEBI:29105"/>
        <dbReference type="ChEBI" id="CHEBI:30616"/>
        <dbReference type="ChEBI" id="CHEBI:43474"/>
        <dbReference type="ChEBI" id="CHEBI:456216"/>
        <dbReference type="EC" id="7.2.2.12"/>
    </reaction>
</comment>
<dbReference type="InterPro" id="IPR051014">
    <property type="entry name" value="Cation_Transport_ATPase_IB"/>
</dbReference>
<proteinExistence type="inferred from homology"/>
<dbReference type="InterPro" id="IPR027256">
    <property type="entry name" value="P-typ_ATPase_IB"/>
</dbReference>
<dbReference type="InterPro" id="IPR036163">
    <property type="entry name" value="HMA_dom_sf"/>
</dbReference>
<dbReference type="InterPro" id="IPR008250">
    <property type="entry name" value="ATPase_P-typ_transduc_dom_A_sf"/>
</dbReference>
<feature type="transmembrane region" description="Helical" evidence="13">
    <location>
        <begin position="224"/>
        <end position="250"/>
    </location>
</feature>
<dbReference type="NCBIfam" id="TIGR01525">
    <property type="entry name" value="ATPase-IB_hvy"/>
    <property type="match status" value="1"/>
</dbReference>
<dbReference type="InterPro" id="IPR023299">
    <property type="entry name" value="ATPase_P-typ_cyto_dom_N"/>
</dbReference>
<evidence type="ECO:0000256" key="7">
    <source>
        <dbReference type="ARBA" id="ARBA00022840"/>
    </source>
</evidence>
<comment type="subcellular location">
    <subcellularLocation>
        <location evidence="1">Cell membrane</location>
        <topology evidence="1">Multi-pass membrane protein</topology>
    </subcellularLocation>
</comment>
<dbReference type="EMBL" id="QEWR01000006">
    <property type="protein sequence ID" value="PWD82359.1"/>
    <property type="molecule type" value="Genomic_DNA"/>
</dbReference>
<feature type="compositionally biased region" description="Basic and acidic residues" evidence="14">
    <location>
        <begin position="15"/>
        <end position="59"/>
    </location>
</feature>
<evidence type="ECO:0000259" key="15">
    <source>
        <dbReference type="Pfam" id="PF00122"/>
    </source>
</evidence>
<keyword evidence="4 13" id="KW-0812">Transmembrane</keyword>
<comment type="similarity">
    <text evidence="2 13">Belongs to the cation transport ATPase (P-type) (TC 3.A.3) family. Type IB subfamily.</text>
</comment>